<evidence type="ECO:0000313" key="5">
    <source>
        <dbReference type="EMBL" id="AJW69911.1"/>
    </source>
</evidence>
<keyword evidence="6" id="KW-1185">Reference proteome</keyword>
<dbReference type="InterPro" id="IPR019888">
    <property type="entry name" value="Tscrpt_reg_AsnC-like"/>
</dbReference>
<dbReference type="EMBL" id="CP011070">
    <property type="protein sequence ID" value="AJW69911.1"/>
    <property type="molecule type" value="Genomic_DNA"/>
</dbReference>
<dbReference type="Gene3D" id="1.10.10.10">
    <property type="entry name" value="Winged helix-like DNA-binding domain superfamily/Winged helix DNA-binding domain"/>
    <property type="match status" value="1"/>
</dbReference>
<dbReference type="SUPFAM" id="SSF46785">
    <property type="entry name" value="Winged helix' DNA-binding domain"/>
    <property type="match status" value="1"/>
</dbReference>
<keyword evidence="2" id="KW-0238">DNA-binding</keyword>
<dbReference type="PROSITE" id="PS50956">
    <property type="entry name" value="HTH_ASNC_2"/>
    <property type="match status" value="1"/>
</dbReference>
<name>A0A0D5BZP1_9ARCH</name>
<organism evidence="5 6">
    <name type="scientific">Nitrosopumilus adriaticus</name>
    <dbReference type="NCBI Taxonomy" id="1580092"/>
    <lineage>
        <taxon>Archaea</taxon>
        <taxon>Nitrososphaerota</taxon>
        <taxon>Nitrososphaeria</taxon>
        <taxon>Nitrosopumilales</taxon>
        <taxon>Nitrosopumilaceae</taxon>
        <taxon>Nitrosopumilus</taxon>
    </lineage>
</organism>
<dbReference type="PANTHER" id="PTHR30154:SF34">
    <property type="entry name" value="TRANSCRIPTIONAL REGULATOR AZLB"/>
    <property type="match status" value="1"/>
</dbReference>
<dbReference type="STRING" id="1580092.NADRNF5_0212"/>
<dbReference type="Proteomes" id="UP000032408">
    <property type="component" value="Chromosome"/>
</dbReference>
<keyword evidence="1" id="KW-0805">Transcription regulation</keyword>
<dbReference type="PRINTS" id="PR00033">
    <property type="entry name" value="HTHASNC"/>
</dbReference>
<dbReference type="HOGENOM" id="CLU_1763930_0_0_2"/>
<dbReference type="InterPro" id="IPR036388">
    <property type="entry name" value="WH-like_DNA-bd_sf"/>
</dbReference>
<dbReference type="SMART" id="SM00344">
    <property type="entry name" value="HTH_ASNC"/>
    <property type="match status" value="1"/>
</dbReference>
<evidence type="ECO:0000256" key="1">
    <source>
        <dbReference type="ARBA" id="ARBA00023015"/>
    </source>
</evidence>
<dbReference type="Pfam" id="PF08394">
    <property type="entry name" value="Arc_trans_TRASH"/>
    <property type="match status" value="1"/>
</dbReference>
<dbReference type="InterPro" id="IPR011991">
    <property type="entry name" value="ArsR-like_HTH"/>
</dbReference>
<reference evidence="5 6" key="2">
    <citation type="journal article" date="2016" name="ISME J.">
        <title>Physiological and genomic characterization of two novel marine thaumarchaeal strains indicates niche differentiation.</title>
        <authorList>
            <person name="Bayer B."/>
            <person name="Vojvoda J."/>
            <person name="Offre P."/>
            <person name="Alves R.J."/>
            <person name="Elisabeth N.H."/>
            <person name="Garcia J.A."/>
            <person name="Volland J.M."/>
            <person name="Srivastava A."/>
            <person name="Schleper C."/>
            <person name="Herndl G.J."/>
        </authorList>
    </citation>
    <scope>NUCLEOTIDE SEQUENCE [LARGE SCALE GENOMIC DNA]</scope>
    <source>
        <strain evidence="5 6">NF5</strain>
    </source>
</reference>
<sequence length="150" mass="17078">MVKILMPHELDDVDIGIVTSLQQDGRKSFRQIARELNISTPTVQARYQRLLNIGLIKSVSPVIDSSNVIDGQKKQLQTCDCHESHDVDLKSGMSVTMKCDLCDGPIGDKPHVYKFANFERFFCCNTCKTQYKEKNKGRIQSIIEKDKEKN</sequence>
<gene>
    <name evidence="5" type="ORF">NADRNF5_0212</name>
</gene>
<dbReference type="GO" id="GO:0005829">
    <property type="term" value="C:cytosol"/>
    <property type="evidence" value="ECO:0007669"/>
    <property type="project" value="TreeGrafter"/>
</dbReference>
<evidence type="ECO:0000256" key="2">
    <source>
        <dbReference type="ARBA" id="ARBA00023125"/>
    </source>
</evidence>
<protein>
    <recommendedName>
        <fullName evidence="4">HTH asnC-type domain-containing protein</fullName>
    </recommendedName>
</protein>
<dbReference type="CDD" id="cd00090">
    <property type="entry name" value="HTH_ARSR"/>
    <property type="match status" value="1"/>
</dbReference>
<dbReference type="KEGG" id="nin:NADRNF5_0212"/>
<evidence type="ECO:0000313" key="6">
    <source>
        <dbReference type="Proteomes" id="UP000032408"/>
    </source>
</evidence>
<dbReference type="InterPro" id="IPR000485">
    <property type="entry name" value="AsnC-type_HTH_dom"/>
</dbReference>
<dbReference type="Pfam" id="PF13404">
    <property type="entry name" value="HTH_AsnC-type"/>
    <property type="match status" value="1"/>
</dbReference>
<dbReference type="GO" id="GO:0043200">
    <property type="term" value="P:response to amino acid"/>
    <property type="evidence" value="ECO:0007669"/>
    <property type="project" value="TreeGrafter"/>
</dbReference>
<accession>A0A0D5BZP1</accession>
<dbReference type="InterPro" id="IPR013603">
    <property type="entry name" value="TRASH_TR_C_prok"/>
</dbReference>
<dbReference type="PANTHER" id="PTHR30154">
    <property type="entry name" value="LEUCINE-RESPONSIVE REGULATORY PROTEIN"/>
    <property type="match status" value="1"/>
</dbReference>
<dbReference type="AlphaFoldDB" id="A0A0D5BZP1"/>
<evidence type="ECO:0000259" key="4">
    <source>
        <dbReference type="PROSITE" id="PS50956"/>
    </source>
</evidence>
<keyword evidence="3" id="KW-0804">Transcription</keyword>
<reference evidence="6" key="1">
    <citation type="submission" date="2015-03" db="EMBL/GenBank/DDBJ databases">
        <title>Characterization of two novel Thaumarchaeota isolated from the Northern Adriatic Sea.</title>
        <authorList>
            <person name="Bayer B."/>
            <person name="Vojvoda J."/>
            <person name="Offre P."/>
            <person name="Srivastava A."/>
            <person name="Elisabeth N."/>
            <person name="Garcia J.A.L."/>
            <person name="Schleper C."/>
            <person name="Herndl G.J."/>
        </authorList>
    </citation>
    <scope>NUCLEOTIDE SEQUENCE [LARGE SCALE GENOMIC DNA]</scope>
    <source>
        <strain evidence="6">NF5</strain>
    </source>
</reference>
<dbReference type="InterPro" id="IPR036390">
    <property type="entry name" value="WH_DNA-bd_sf"/>
</dbReference>
<feature type="domain" description="HTH asnC-type" evidence="4">
    <location>
        <begin position="10"/>
        <end position="73"/>
    </location>
</feature>
<proteinExistence type="predicted"/>
<dbReference type="GO" id="GO:0043565">
    <property type="term" value="F:sequence-specific DNA binding"/>
    <property type="evidence" value="ECO:0007669"/>
    <property type="project" value="InterPro"/>
</dbReference>
<evidence type="ECO:0000256" key="3">
    <source>
        <dbReference type="ARBA" id="ARBA00023163"/>
    </source>
</evidence>